<dbReference type="AlphaFoldDB" id="A0A0A9B286"/>
<organism evidence="1">
    <name type="scientific">Arundo donax</name>
    <name type="common">Giant reed</name>
    <name type="synonym">Donax arundinaceus</name>
    <dbReference type="NCBI Taxonomy" id="35708"/>
    <lineage>
        <taxon>Eukaryota</taxon>
        <taxon>Viridiplantae</taxon>
        <taxon>Streptophyta</taxon>
        <taxon>Embryophyta</taxon>
        <taxon>Tracheophyta</taxon>
        <taxon>Spermatophyta</taxon>
        <taxon>Magnoliopsida</taxon>
        <taxon>Liliopsida</taxon>
        <taxon>Poales</taxon>
        <taxon>Poaceae</taxon>
        <taxon>PACMAD clade</taxon>
        <taxon>Arundinoideae</taxon>
        <taxon>Arundineae</taxon>
        <taxon>Arundo</taxon>
    </lineage>
</organism>
<accession>A0A0A9B286</accession>
<sequence>MTPSSFSIFLPAQPLCDLFLPSPSYRNSSIRALVSNELCKL</sequence>
<protein>
    <submittedName>
        <fullName evidence="1">Uncharacterized protein</fullName>
    </submittedName>
</protein>
<reference evidence="1" key="1">
    <citation type="submission" date="2014-09" db="EMBL/GenBank/DDBJ databases">
        <authorList>
            <person name="Magalhaes I.L.F."/>
            <person name="Oliveira U."/>
            <person name="Santos F.R."/>
            <person name="Vidigal T.H.D.A."/>
            <person name="Brescovit A.D."/>
            <person name="Santos A.J."/>
        </authorList>
    </citation>
    <scope>NUCLEOTIDE SEQUENCE</scope>
    <source>
        <tissue evidence="1">Shoot tissue taken approximately 20 cm above the soil surface</tissue>
    </source>
</reference>
<evidence type="ECO:0000313" key="1">
    <source>
        <dbReference type="EMBL" id="JAD56248.1"/>
    </source>
</evidence>
<reference evidence="1" key="2">
    <citation type="journal article" date="2015" name="Data Brief">
        <title>Shoot transcriptome of the giant reed, Arundo donax.</title>
        <authorList>
            <person name="Barrero R.A."/>
            <person name="Guerrero F.D."/>
            <person name="Moolhuijzen P."/>
            <person name="Goolsby J.A."/>
            <person name="Tidwell J."/>
            <person name="Bellgard S.E."/>
            <person name="Bellgard M.I."/>
        </authorList>
    </citation>
    <scope>NUCLEOTIDE SEQUENCE</scope>
    <source>
        <tissue evidence="1">Shoot tissue taken approximately 20 cm above the soil surface</tissue>
    </source>
</reference>
<name>A0A0A9B286_ARUDO</name>
<proteinExistence type="predicted"/>
<dbReference type="EMBL" id="GBRH01241647">
    <property type="protein sequence ID" value="JAD56248.1"/>
    <property type="molecule type" value="Transcribed_RNA"/>
</dbReference>